<comment type="caution">
    <text evidence="2">The sequence shown here is derived from an EMBL/GenBank/DDBJ whole genome shotgun (WGS) entry which is preliminary data.</text>
</comment>
<evidence type="ECO:0000313" key="2">
    <source>
        <dbReference type="EMBL" id="MCI89650.1"/>
    </source>
</evidence>
<feature type="region of interest" description="Disordered" evidence="1">
    <location>
        <begin position="1"/>
        <end position="69"/>
    </location>
</feature>
<protein>
    <submittedName>
        <fullName evidence="2">Uncharacterized protein</fullName>
    </submittedName>
</protein>
<keyword evidence="3" id="KW-1185">Reference proteome</keyword>
<reference evidence="2 3" key="1">
    <citation type="journal article" date="2018" name="Front. Plant Sci.">
        <title>Red Clover (Trifolium pratense) and Zigzag Clover (T. medium) - A Picture of Genomic Similarities and Differences.</title>
        <authorList>
            <person name="Dluhosova J."/>
            <person name="Istvanek J."/>
            <person name="Nedelnik J."/>
            <person name="Repkova J."/>
        </authorList>
    </citation>
    <scope>NUCLEOTIDE SEQUENCE [LARGE SCALE GENOMIC DNA]</scope>
    <source>
        <strain evidence="3">cv. 10/8</strain>
        <tissue evidence="2">Leaf</tissue>
    </source>
</reference>
<dbReference type="Proteomes" id="UP000265520">
    <property type="component" value="Unassembled WGS sequence"/>
</dbReference>
<accession>A0A392VTA6</accession>
<dbReference type="EMBL" id="LXQA011224643">
    <property type="protein sequence ID" value="MCI89650.1"/>
    <property type="molecule type" value="Genomic_DNA"/>
</dbReference>
<name>A0A392VTA6_9FABA</name>
<proteinExistence type="predicted"/>
<feature type="compositionally biased region" description="Polar residues" evidence="1">
    <location>
        <begin position="17"/>
        <end position="69"/>
    </location>
</feature>
<feature type="non-terminal residue" evidence="2">
    <location>
        <position position="1"/>
    </location>
</feature>
<dbReference type="AlphaFoldDB" id="A0A392VTA6"/>
<organism evidence="2 3">
    <name type="scientific">Trifolium medium</name>
    <dbReference type="NCBI Taxonomy" id="97028"/>
    <lineage>
        <taxon>Eukaryota</taxon>
        <taxon>Viridiplantae</taxon>
        <taxon>Streptophyta</taxon>
        <taxon>Embryophyta</taxon>
        <taxon>Tracheophyta</taxon>
        <taxon>Spermatophyta</taxon>
        <taxon>Magnoliopsida</taxon>
        <taxon>eudicotyledons</taxon>
        <taxon>Gunneridae</taxon>
        <taxon>Pentapetalae</taxon>
        <taxon>rosids</taxon>
        <taxon>fabids</taxon>
        <taxon>Fabales</taxon>
        <taxon>Fabaceae</taxon>
        <taxon>Papilionoideae</taxon>
        <taxon>50 kb inversion clade</taxon>
        <taxon>NPAAA clade</taxon>
        <taxon>Hologalegina</taxon>
        <taxon>IRL clade</taxon>
        <taxon>Trifolieae</taxon>
        <taxon>Trifolium</taxon>
    </lineage>
</organism>
<sequence>NPEVEVSPEAVEIPSELPTSELPTSEQQVLKPTSEPTTSEHQPTPEQIPSKHQPTSSEPHTEIIPNQNS</sequence>
<evidence type="ECO:0000313" key="3">
    <source>
        <dbReference type="Proteomes" id="UP000265520"/>
    </source>
</evidence>
<evidence type="ECO:0000256" key="1">
    <source>
        <dbReference type="SAM" id="MobiDB-lite"/>
    </source>
</evidence>